<name>A0A5R8Y0J0_9BACT</name>
<feature type="domain" description="N-acetyltransferase" evidence="3">
    <location>
        <begin position="2"/>
        <end position="140"/>
    </location>
</feature>
<dbReference type="EMBL" id="VANU01000004">
    <property type="protein sequence ID" value="TLP37532.1"/>
    <property type="molecule type" value="Genomic_DNA"/>
</dbReference>
<dbReference type="CDD" id="cd04301">
    <property type="entry name" value="NAT_SF"/>
    <property type="match status" value="1"/>
</dbReference>
<dbReference type="PROSITE" id="PS51186">
    <property type="entry name" value="GNAT"/>
    <property type="match status" value="1"/>
</dbReference>
<dbReference type="PANTHER" id="PTHR43877">
    <property type="entry name" value="AMINOALKYLPHOSPHONATE N-ACETYLTRANSFERASE-RELATED-RELATED"/>
    <property type="match status" value="1"/>
</dbReference>
<dbReference type="AlphaFoldDB" id="A0A5R8Y0J0"/>
<accession>A0A5R8Y0J0</accession>
<dbReference type="InterPro" id="IPR016181">
    <property type="entry name" value="Acyl_CoA_acyltransferase"/>
</dbReference>
<evidence type="ECO:0000313" key="5">
    <source>
        <dbReference type="Proteomes" id="UP000308901"/>
    </source>
</evidence>
<dbReference type="Gene3D" id="3.40.630.30">
    <property type="match status" value="1"/>
</dbReference>
<dbReference type="Pfam" id="PF00583">
    <property type="entry name" value="Acetyltransf_1"/>
    <property type="match status" value="1"/>
</dbReference>
<keyword evidence="2" id="KW-0012">Acyltransferase</keyword>
<gene>
    <name evidence="4" type="ORF">FDK22_09405</name>
</gene>
<proteinExistence type="predicted"/>
<sequence>MVNIIKAEPIHVYDIKSLLLQLGYESEESQLLSALSLEDKNSEVFIAIKESKVVGLMSLIYFHYFPIQKSLCRITSIVVNENSRNTGIGKKLIDFALNQAQAKSCAQLEVTTSLSRKATQAYYEQLGFTKASYRYYLNIN</sequence>
<dbReference type="InterPro" id="IPR050832">
    <property type="entry name" value="Bact_Acetyltransf"/>
</dbReference>
<dbReference type="RefSeq" id="WP_138152677.1">
    <property type="nucleotide sequence ID" value="NZ_CBDDKQ010000004.1"/>
</dbReference>
<protein>
    <submittedName>
        <fullName evidence="4">GNAT family N-acetyltransferase</fullName>
    </submittedName>
</protein>
<comment type="caution">
    <text evidence="4">The sequence shown here is derived from an EMBL/GenBank/DDBJ whole genome shotgun (WGS) entry which is preliminary data.</text>
</comment>
<reference evidence="4 5" key="1">
    <citation type="submission" date="2019-05" db="EMBL/GenBank/DDBJ databases">
        <title>Arcobacter sp. nov., isolated from sea sediment.</title>
        <authorList>
            <person name="Kim W."/>
        </authorList>
    </citation>
    <scope>NUCLEOTIDE SEQUENCE [LARGE SCALE GENOMIC DNA]</scope>
    <source>
        <strain evidence="4 5">CAU 1517</strain>
    </source>
</reference>
<dbReference type="InterPro" id="IPR000182">
    <property type="entry name" value="GNAT_dom"/>
</dbReference>
<keyword evidence="5" id="KW-1185">Reference proteome</keyword>
<evidence type="ECO:0000259" key="3">
    <source>
        <dbReference type="PROSITE" id="PS51186"/>
    </source>
</evidence>
<evidence type="ECO:0000256" key="1">
    <source>
        <dbReference type="ARBA" id="ARBA00022679"/>
    </source>
</evidence>
<dbReference type="Proteomes" id="UP000308901">
    <property type="component" value="Unassembled WGS sequence"/>
</dbReference>
<dbReference type="PANTHER" id="PTHR43877:SF2">
    <property type="entry name" value="AMINOALKYLPHOSPHONATE N-ACETYLTRANSFERASE-RELATED"/>
    <property type="match status" value="1"/>
</dbReference>
<dbReference type="OrthoDB" id="119501at2"/>
<evidence type="ECO:0000256" key="2">
    <source>
        <dbReference type="ARBA" id="ARBA00023315"/>
    </source>
</evidence>
<organism evidence="4 5">
    <name type="scientific">Arcobacter arenosus</name>
    <dbReference type="NCBI Taxonomy" id="2576037"/>
    <lineage>
        <taxon>Bacteria</taxon>
        <taxon>Pseudomonadati</taxon>
        <taxon>Campylobacterota</taxon>
        <taxon>Epsilonproteobacteria</taxon>
        <taxon>Campylobacterales</taxon>
        <taxon>Arcobacteraceae</taxon>
        <taxon>Arcobacter</taxon>
    </lineage>
</organism>
<evidence type="ECO:0000313" key="4">
    <source>
        <dbReference type="EMBL" id="TLP37532.1"/>
    </source>
</evidence>
<dbReference type="GO" id="GO:0016747">
    <property type="term" value="F:acyltransferase activity, transferring groups other than amino-acyl groups"/>
    <property type="evidence" value="ECO:0007669"/>
    <property type="project" value="InterPro"/>
</dbReference>
<keyword evidence="1 4" id="KW-0808">Transferase</keyword>
<dbReference type="SUPFAM" id="SSF55729">
    <property type="entry name" value="Acyl-CoA N-acyltransferases (Nat)"/>
    <property type="match status" value="1"/>
</dbReference>